<dbReference type="InterPro" id="IPR005630">
    <property type="entry name" value="Terpene_synthase_metal-bd"/>
</dbReference>
<dbReference type="GO" id="GO:0010333">
    <property type="term" value="F:terpene synthase activity"/>
    <property type="evidence" value="ECO:0007669"/>
    <property type="project" value="InterPro"/>
</dbReference>
<evidence type="ECO:0000259" key="4">
    <source>
        <dbReference type="Pfam" id="PF03936"/>
    </source>
</evidence>
<dbReference type="STRING" id="29760.E0CT29"/>
<dbReference type="GO" id="GO:0016114">
    <property type="term" value="P:terpenoid biosynthetic process"/>
    <property type="evidence" value="ECO:0007669"/>
    <property type="project" value="InterPro"/>
</dbReference>
<keyword evidence="6" id="KW-1185">Reference proteome</keyword>
<dbReference type="InParanoid" id="E0CT29"/>
<name>E0CT29_VITVI</name>
<evidence type="ECO:0000256" key="2">
    <source>
        <dbReference type="ARBA" id="ARBA00022723"/>
    </source>
</evidence>
<dbReference type="Proteomes" id="UP000009183">
    <property type="component" value="Chromosome 19"/>
</dbReference>
<keyword evidence="3" id="KW-0456">Lyase</keyword>
<dbReference type="SUPFAM" id="SSF48576">
    <property type="entry name" value="Terpenoid synthases"/>
    <property type="match status" value="1"/>
</dbReference>
<dbReference type="Pfam" id="PF03936">
    <property type="entry name" value="Terpene_synth_C"/>
    <property type="match status" value="1"/>
</dbReference>
<evidence type="ECO:0000313" key="6">
    <source>
        <dbReference type="Proteomes" id="UP000009183"/>
    </source>
</evidence>
<evidence type="ECO:0000256" key="1">
    <source>
        <dbReference type="ARBA" id="ARBA00001946"/>
    </source>
</evidence>
<dbReference type="PANTHER" id="PTHR31225:SF221">
    <property type="entry name" value="(-)-GERMACRENE D SYNTHASE"/>
    <property type="match status" value="1"/>
</dbReference>
<dbReference type="EMBL" id="FN595229">
    <property type="protein sequence ID" value="CBI20478.3"/>
    <property type="molecule type" value="Genomic_DNA"/>
</dbReference>
<dbReference type="InterPro" id="IPR008949">
    <property type="entry name" value="Isoprenoid_synthase_dom_sf"/>
</dbReference>
<dbReference type="HOGENOM" id="CLU_2643082_0_0_1"/>
<dbReference type="PANTHER" id="PTHR31225">
    <property type="entry name" value="OS04G0344100 PROTEIN-RELATED"/>
    <property type="match status" value="1"/>
</dbReference>
<keyword evidence="2" id="KW-0479">Metal-binding</keyword>
<accession>E0CT29</accession>
<dbReference type="PaxDb" id="29760-VIT_19s0014g04840.t01"/>
<sequence length="80" mass="9490">MTSVIDDIYDVYGTLEELKLFTEAVERWDISAIDQLPEYMRVCYRALLDVYSEIEEEMAKEGRSYRLYYAKEAMKNQSIS</sequence>
<feature type="domain" description="Terpene synthase metal-binding" evidence="4">
    <location>
        <begin position="1"/>
        <end position="77"/>
    </location>
</feature>
<dbReference type="eggNOG" id="ENOG502QUCN">
    <property type="taxonomic scope" value="Eukaryota"/>
</dbReference>
<comment type="cofactor">
    <cofactor evidence="1">
        <name>Mg(2+)</name>
        <dbReference type="ChEBI" id="CHEBI:18420"/>
    </cofactor>
</comment>
<dbReference type="AlphaFoldDB" id="E0CT29"/>
<organism evidence="5 6">
    <name type="scientific">Vitis vinifera</name>
    <name type="common">Grape</name>
    <dbReference type="NCBI Taxonomy" id="29760"/>
    <lineage>
        <taxon>Eukaryota</taxon>
        <taxon>Viridiplantae</taxon>
        <taxon>Streptophyta</taxon>
        <taxon>Embryophyta</taxon>
        <taxon>Tracheophyta</taxon>
        <taxon>Spermatophyta</taxon>
        <taxon>Magnoliopsida</taxon>
        <taxon>eudicotyledons</taxon>
        <taxon>Gunneridae</taxon>
        <taxon>Pentapetalae</taxon>
        <taxon>rosids</taxon>
        <taxon>Vitales</taxon>
        <taxon>Vitaceae</taxon>
        <taxon>Viteae</taxon>
        <taxon>Vitis</taxon>
    </lineage>
</organism>
<evidence type="ECO:0000256" key="3">
    <source>
        <dbReference type="ARBA" id="ARBA00023239"/>
    </source>
</evidence>
<dbReference type="OMA" id="HMCFTEA"/>
<dbReference type="Gene3D" id="1.10.600.10">
    <property type="entry name" value="Farnesyl Diphosphate Synthase"/>
    <property type="match status" value="1"/>
</dbReference>
<dbReference type="GO" id="GO:0000287">
    <property type="term" value="F:magnesium ion binding"/>
    <property type="evidence" value="ECO:0007669"/>
    <property type="project" value="InterPro"/>
</dbReference>
<proteinExistence type="predicted"/>
<reference evidence="6" key="1">
    <citation type="journal article" date="2007" name="Nature">
        <title>The grapevine genome sequence suggests ancestral hexaploidization in major angiosperm phyla.</title>
        <authorList>
            <consortium name="The French-Italian Public Consortium for Grapevine Genome Characterization."/>
            <person name="Jaillon O."/>
            <person name="Aury J.-M."/>
            <person name="Noel B."/>
            <person name="Policriti A."/>
            <person name="Clepet C."/>
            <person name="Casagrande A."/>
            <person name="Choisne N."/>
            <person name="Aubourg S."/>
            <person name="Vitulo N."/>
            <person name="Jubin C."/>
            <person name="Vezzi A."/>
            <person name="Legeai F."/>
            <person name="Hugueney P."/>
            <person name="Dasilva C."/>
            <person name="Horner D."/>
            <person name="Mica E."/>
            <person name="Jublot D."/>
            <person name="Poulain J."/>
            <person name="Bruyere C."/>
            <person name="Billault A."/>
            <person name="Segurens B."/>
            <person name="Gouyvenoux M."/>
            <person name="Ugarte E."/>
            <person name="Cattonaro F."/>
            <person name="Anthouard V."/>
            <person name="Vico V."/>
            <person name="Del Fabbro C."/>
            <person name="Alaux M."/>
            <person name="Di Gaspero G."/>
            <person name="Dumas V."/>
            <person name="Felice N."/>
            <person name="Paillard S."/>
            <person name="Juman I."/>
            <person name="Moroldo M."/>
            <person name="Scalabrin S."/>
            <person name="Canaguier A."/>
            <person name="Le Clainche I."/>
            <person name="Malacrida G."/>
            <person name="Durand E."/>
            <person name="Pesole G."/>
            <person name="Laucou V."/>
            <person name="Chatelet P."/>
            <person name="Merdinoglu D."/>
            <person name="Delledonne M."/>
            <person name="Pezzotti M."/>
            <person name="Lecharny A."/>
            <person name="Scarpelli C."/>
            <person name="Artiguenave F."/>
            <person name="Pe M.E."/>
            <person name="Valle G."/>
            <person name="Morgante M."/>
            <person name="Caboche M."/>
            <person name="Adam-Blondon A.-F."/>
            <person name="Weissenbach J."/>
            <person name="Quetier F."/>
            <person name="Wincker P."/>
        </authorList>
    </citation>
    <scope>NUCLEOTIDE SEQUENCE [LARGE SCALE GENOMIC DNA]</scope>
    <source>
        <strain evidence="6">cv. Pinot noir / PN40024</strain>
    </source>
</reference>
<evidence type="ECO:0000313" key="5">
    <source>
        <dbReference type="EMBL" id="CBI20478.3"/>
    </source>
</evidence>
<dbReference type="InterPro" id="IPR050148">
    <property type="entry name" value="Terpene_synthase-like"/>
</dbReference>
<protein>
    <recommendedName>
        <fullName evidence="4">Terpene synthase metal-binding domain-containing protein</fullName>
    </recommendedName>
</protein>
<gene>
    <name evidence="5" type="ordered locus">VIT_19s0014g04840</name>
</gene>